<sequence length="128" mass="13884">MFLRDFEKQAQAHMMGDFSATSYALDSNAAAAELHGKSGTIQWVVEMMGLTGVSEDYALNSYPEDAAFIVVYRTADSGELRLFRTGGGSPGAALTGFAERYPQHYKNVSAIFLDNRSVTYGLTLPTIG</sequence>
<dbReference type="Proteomes" id="UP000470186">
    <property type="component" value="Unassembled WGS sequence"/>
</dbReference>
<dbReference type="EMBL" id="WIVX01000220">
    <property type="protein sequence ID" value="MQU34802.1"/>
    <property type="molecule type" value="Genomic_DNA"/>
</dbReference>
<organism evidence="1 2">
    <name type="scientific">Pseudomonas helleri</name>
    <dbReference type="NCBI Taxonomy" id="1608996"/>
    <lineage>
        <taxon>Bacteria</taxon>
        <taxon>Pseudomonadati</taxon>
        <taxon>Pseudomonadota</taxon>
        <taxon>Gammaproteobacteria</taxon>
        <taxon>Pseudomonadales</taxon>
        <taxon>Pseudomonadaceae</taxon>
        <taxon>Pseudomonas</taxon>
    </lineage>
</organism>
<dbReference type="RefSeq" id="WP_153351554.1">
    <property type="nucleotide sequence ID" value="NZ_JBQDLT010000021.1"/>
</dbReference>
<evidence type="ECO:0000313" key="1">
    <source>
        <dbReference type="EMBL" id="MQU34802.1"/>
    </source>
</evidence>
<reference evidence="1 2" key="1">
    <citation type="submission" date="2019-10" db="EMBL/GenBank/DDBJ databases">
        <title>Evaluation of single-gene subtyping targets for Pseudomonas.</title>
        <authorList>
            <person name="Reichler S.J."/>
            <person name="Orsi R.H."/>
            <person name="Wiedmann M."/>
            <person name="Martin N.H."/>
            <person name="Murphy S.I."/>
        </authorList>
    </citation>
    <scope>NUCLEOTIDE SEQUENCE [LARGE SCALE GENOMIC DNA]</scope>
    <source>
        <strain evidence="1 2">FSL R10-2107</strain>
    </source>
</reference>
<proteinExistence type="predicted"/>
<accession>A0A7X2CKL2</accession>
<keyword evidence="2" id="KW-1185">Reference proteome</keyword>
<evidence type="ECO:0000313" key="2">
    <source>
        <dbReference type="Proteomes" id="UP000470186"/>
    </source>
</evidence>
<name>A0A7X2CKL2_9PSED</name>
<dbReference type="AlphaFoldDB" id="A0A7X2CKL2"/>
<gene>
    <name evidence="1" type="ORF">GHO30_26100</name>
</gene>
<protein>
    <submittedName>
        <fullName evidence="1">Uncharacterized protein</fullName>
    </submittedName>
</protein>
<comment type="caution">
    <text evidence="1">The sequence shown here is derived from an EMBL/GenBank/DDBJ whole genome shotgun (WGS) entry which is preliminary data.</text>
</comment>